<evidence type="ECO:0000313" key="2">
    <source>
        <dbReference type="EMBL" id="CAA9371868.1"/>
    </source>
</evidence>
<evidence type="ECO:0000256" key="1">
    <source>
        <dbReference type="SAM" id="MobiDB-lite"/>
    </source>
</evidence>
<feature type="non-terminal residue" evidence="2">
    <location>
        <position position="1"/>
    </location>
</feature>
<sequence>RLQESKQELNKTPLAGADYRPGFFFRDES</sequence>
<dbReference type="EMBL" id="CADCTZ010000926">
    <property type="protein sequence ID" value="CAA9371868.1"/>
    <property type="molecule type" value="Genomic_DNA"/>
</dbReference>
<accession>A0A6J4MXS9</accession>
<protein>
    <submittedName>
        <fullName evidence="2">Uncharacterized protein</fullName>
    </submittedName>
</protein>
<dbReference type="AlphaFoldDB" id="A0A6J4MXS9"/>
<feature type="region of interest" description="Disordered" evidence="1">
    <location>
        <begin position="1"/>
        <end position="21"/>
    </location>
</feature>
<gene>
    <name evidence="2" type="ORF">AVDCRST_MAG84-4404</name>
</gene>
<proteinExistence type="predicted"/>
<organism evidence="2">
    <name type="scientific">uncultured Microcoleus sp</name>
    <dbReference type="NCBI Taxonomy" id="259945"/>
    <lineage>
        <taxon>Bacteria</taxon>
        <taxon>Bacillati</taxon>
        <taxon>Cyanobacteriota</taxon>
        <taxon>Cyanophyceae</taxon>
        <taxon>Oscillatoriophycideae</taxon>
        <taxon>Oscillatoriales</taxon>
        <taxon>Microcoleaceae</taxon>
        <taxon>Microcoleus</taxon>
        <taxon>environmental samples</taxon>
    </lineage>
</organism>
<reference evidence="2" key="1">
    <citation type="submission" date="2020-02" db="EMBL/GenBank/DDBJ databases">
        <authorList>
            <person name="Meier V. D."/>
        </authorList>
    </citation>
    <scope>NUCLEOTIDE SEQUENCE</scope>
    <source>
        <strain evidence="2">AVDCRST_MAG84</strain>
    </source>
</reference>
<name>A0A6J4MXS9_9CYAN</name>